<dbReference type="EMBL" id="JBANAX010000782">
    <property type="protein sequence ID" value="KAL1193480.1"/>
    <property type="molecule type" value="Genomic_DNA"/>
</dbReference>
<evidence type="ECO:0000313" key="4">
    <source>
        <dbReference type="Proteomes" id="UP001558713"/>
    </source>
</evidence>
<dbReference type="Gene3D" id="3.40.50.300">
    <property type="entry name" value="P-loop containing nucleotide triphosphate hydrolases"/>
    <property type="match status" value="1"/>
</dbReference>
<accession>A0ABD1A135</accession>
<dbReference type="FunFam" id="3.40.50.10140:FF:000007">
    <property type="entry name" value="Disease resistance protein (TIR-NBS-LRR class)"/>
    <property type="match status" value="1"/>
</dbReference>
<dbReference type="SMART" id="SM00255">
    <property type="entry name" value="TIR"/>
    <property type="match status" value="1"/>
</dbReference>
<comment type="caution">
    <text evidence="3">The sequence shown here is derived from an EMBL/GenBank/DDBJ whole genome shotgun (WGS) entry which is preliminary data.</text>
</comment>
<protein>
    <submittedName>
        <fullName evidence="3">Toll/interleukin-1 receptor-like protein</fullName>
    </submittedName>
</protein>
<dbReference type="InterPro" id="IPR000157">
    <property type="entry name" value="TIR_dom"/>
</dbReference>
<feature type="domain" description="TIR" evidence="2">
    <location>
        <begin position="9"/>
        <end position="176"/>
    </location>
</feature>
<sequence>MSDTVTIIPKFDVFLNFRGVDTRRNLISFLYKDLVRRKIRTFKDDKELESGQRISPELISAIEGSKFAVVVVSVNYAASPWCLDELVKIMELENKGLIKVLPIFYGVDPSDVRRQIGKVAEQFKKHEGRKDQDLEKVLSWRQALTNLANISGDCSLKWEDDSKMVDEITERISKELKIAKPRRGGSKLVGIDAHMKAIRRKLNLKSKESVRVFGIWARGGNGRSALAKFVYENISQNFESHCFLESVKRICQEDRHMSDLHEDFLIRTQGESLSKSMLKNQKVLLVVDDVSKLEQFDALAEDFNNFGPGSIVIITTQDKLLLDSANIKGRRVYEVELLRFHELRRQSRFKERDISAEFDLSLYRV</sequence>
<evidence type="ECO:0000256" key="1">
    <source>
        <dbReference type="ARBA" id="ARBA00023027"/>
    </source>
</evidence>
<keyword evidence="1" id="KW-0520">NAD</keyword>
<dbReference type="InterPro" id="IPR002182">
    <property type="entry name" value="NB-ARC"/>
</dbReference>
<dbReference type="PROSITE" id="PS50104">
    <property type="entry name" value="TIR"/>
    <property type="match status" value="1"/>
</dbReference>
<keyword evidence="4" id="KW-1185">Reference proteome</keyword>
<proteinExistence type="predicted"/>
<dbReference type="AlphaFoldDB" id="A0ABD1A135"/>
<gene>
    <name evidence="3" type="ORF">V5N11_000378</name>
</gene>
<dbReference type="PANTHER" id="PTHR11017">
    <property type="entry name" value="LEUCINE-RICH REPEAT-CONTAINING PROTEIN"/>
    <property type="match status" value="1"/>
</dbReference>
<evidence type="ECO:0000313" key="3">
    <source>
        <dbReference type="EMBL" id="KAL1193480.1"/>
    </source>
</evidence>
<name>A0ABD1A135_CARAN</name>
<dbReference type="InterPro" id="IPR027417">
    <property type="entry name" value="P-loop_NTPase"/>
</dbReference>
<reference evidence="3 4" key="1">
    <citation type="submission" date="2024-04" db="EMBL/GenBank/DDBJ databases">
        <title>Genome assembly C_amara_ONT_v2.</title>
        <authorList>
            <person name="Yant L."/>
            <person name="Moore C."/>
            <person name="Slenker M."/>
        </authorList>
    </citation>
    <scope>NUCLEOTIDE SEQUENCE [LARGE SCALE GENOMIC DNA]</scope>
    <source>
        <tissue evidence="3">Leaf</tissue>
    </source>
</reference>
<dbReference type="InterPro" id="IPR035897">
    <property type="entry name" value="Toll_tir_struct_dom_sf"/>
</dbReference>
<dbReference type="Pfam" id="PF00931">
    <property type="entry name" value="NB-ARC"/>
    <property type="match status" value="1"/>
</dbReference>
<dbReference type="PANTHER" id="PTHR11017:SF570">
    <property type="entry name" value="DISEASE RESISTANCE PROTEIN (TIR-NBS CLASS)-RELATED"/>
    <property type="match status" value="1"/>
</dbReference>
<evidence type="ECO:0000259" key="2">
    <source>
        <dbReference type="PROSITE" id="PS50104"/>
    </source>
</evidence>
<dbReference type="Gene3D" id="3.40.50.10140">
    <property type="entry name" value="Toll/interleukin-1 receptor homology (TIR) domain"/>
    <property type="match status" value="1"/>
</dbReference>
<dbReference type="SUPFAM" id="SSF52200">
    <property type="entry name" value="Toll/Interleukin receptor TIR domain"/>
    <property type="match status" value="1"/>
</dbReference>
<dbReference type="Pfam" id="PF01582">
    <property type="entry name" value="TIR"/>
    <property type="match status" value="1"/>
</dbReference>
<dbReference type="Proteomes" id="UP001558713">
    <property type="component" value="Unassembled WGS sequence"/>
</dbReference>
<dbReference type="InterPro" id="IPR044974">
    <property type="entry name" value="Disease_R_plants"/>
</dbReference>
<dbReference type="SUPFAM" id="SSF52540">
    <property type="entry name" value="P-loop containing nucleoside triphosphate hydrolases"/>
    <property type="match status" value="1"/>
</dbReference>
<organism evidence="3 4">
    <name type="scientific">Cardamine amara subsp. amara</name>
    <dbReference type="NCBI Taxonomy" id="228776"/>
    <lineage>
        <taxon>Eukaryota</taxon>
        <taxon>Viridiplantae</taxon>
        <taxon>Streptophyta</taxon>
        <taxon>Embryophyta</taxon>
        <taxon>Tracheophyta</taxon>
        <taxon>Spermatophyta</taxon>
        <taxon>Magnoliopsida</taxon>
        <taxon>eudicotyledons</taxon>
        <taxon>Gunneridae</taxon>
        <taxon>Pentapetalae</taxon>
        <taxon>rosids</taxon>
        <taxon>malvids</taxon>
        <taxon>Brassicales</taxon>
        <taxon>Brassicaceae</taxon>
        <taxon>Cardamineae</taxon>
        <taxon>Cardamine</taxon>
    </lineage>
</organism>
<dbReference type="PRINTS" id="PR00364">
    <property type="entry name" value="DISEASERSIST"/>
</dbReference>